<organism evidence="2 3">
    <name type="scientific">Ustilaginoidea virens</name>
    <name type="common">Rice false smut fungus</name>
    <name type="synonym">Villosiclava virens</name>
    <dbReference type="NCBI Taxonomy" id="1159556"/>
    <lineage>
        <taxon>Eukaryota</taxon>
        <taxon>Fungi</taxon>
        <taxon>Dikarya</taxon>
        <taxon>Ascomycota</taxon>
        <taxon>Pezizomycotina</taxon>
        <taxon>Sordariomycetes</taxon>
        <taxon>Hypocreomycetidae</taxon>
        <taxon>Hypocreales</taxon>
        <taxon>Clavicipitaceae</taxon>
        <taxon>Ustilaginoidea</taxon>
    </lineage>
</organism>
<feature type="region of interest" description="Disordered" evidence="1">
    <location>
        <begin position="108"/>
        <end position="134"/>
    </location>
</feature>
<sequence>MAGAVPVNHRQAGLLRPLQVDAERRRCIRGLPESAPAHLCGGWTGIQSSWHHSGAARSEGYKLGVATNCSKKRNTWRPIRAPGGTADDGQTVFDGVMTAKKRLIRASPRSLPGYSPSHGRGGQQRPVRHRERRGRGCCGGHRYEDGVGTCGGLKKEGVAPLREGKSLNNALGDFLQ</sequence>
<dbReference type="Proteomes" id="UP000054053">
    <property type="component" value="Unassembled WGS sequence"/>
</dbReference>
<dbReference type="EMBL" id="BBTG02000004">
    <property type="protein sequence ID" value="GAO16514.1"/>
    <property type="molecule type" value="Genomic_DNA"/>
</dbReference>
<comment type="caution">
    <text evidence="2">The sequence shown here is derived from an EMBL/GenBank/DDBJ whole genome shotgun (WGS) entry which is preliminary data.</text>
</comment>
<proteinExistence type="predicted"/>
<dbReference type="AlphaFoldDB" id="A0A1B5L271"/>
<evidence type="ECO:0000313" key="2">
    <source>
        <dbReference type="EMBL" id="GAO16514.1"/>
    </source>
</evidence>
<name>A0A1B5L271_USTVR</name>
<gene>
    <name evidence="2" type="ORF">UVI_02010790</name>
</gene>
<evidence type="ECO:0000256" key="1">
    <source>
        <dbReference type="SAM" id="MobiDB-lite"/>
    </source>
</evidence>
<reference evidence="3" key="1">
    <citation type="journal article" date="2016" name="Genome Announc.">
        <title>Genome sequence of Ustilaginoidea virens IPU010, a rice pathogenic fungus causing false smut.</title>
        <authorList>
            <person name="Kumagai T."/>
            <person name="Ishii T."/>
            <person name="Terai G."/>
            <person name="Umemura M."/>
            <person name="Machida M."/>
            <person name="Asai K."/>
        </authorList>
    </citation>
    <scope>NUCLEOTIDE SEQUENCE [LARGE SCALE GENOMIC DNA]</scope>
    <source>
        <strain evidence="3">IPU010</strain>
    </source>
</reference>
<evidence type="ECO:0000313" key="3">
    <source>
        <dbReference type="Proteomes" id="UP000054053"/>
    </source>
</evidence>
<accession>A0A1B5L271</accession>
<protein>
    <submittedName>
        <fullName evidence="2">Uncharacterized protein</fullName>
    </submittedName>
</protein>